<dbReference type="PROSITE" id="PS50975">
    <property type="entry name" value="ATP_GRASP"/>
    <property type="match status" value="1"/>
</dbReference>
<dbReference type="Gene3D" id="3.30.700.40">
    <property type="match status" value="1"/>
</dbReference>
<keyword evidence="5" id="KW-0809">Transit peptide</keyword>
<dbReference type="InterPro" id="IPR011764">
    <property type="entry name" value="Biotin_carboxylation_dom"/>
</dbReference>
<evidence type="ECO:0000256" key="2">
    <source>
        <dbReference type="ARBA" id="ARBA00022598"/>
    </source>
</evidence>
<evidence type="ECO:0000259" key="8">
    <source>
        <dbReference type="PROSITE" id="PS50968"/>
    </source>
</evidence>
<evidence type="ECO:0000256" key="5">
    <source>
        <dbReference type="ARBA" id="ARBA00022946"/>
    </source>
</evidence>
<feature type="domain" description="Lipoyl-binding" evidence="8">
    <location>
        <begin position="608"/>
        <end position="685"/>
    </location>
</feature>
<dbReference type="SMART" id="SM00878">
    <property type="entry name" value="Biotin_carb_C"/>
    <property type="match status" value="1"/>
</dbReference>
<sequence>MFNKILIANRGEIACRVATTARRLGVKTVAVYSDADAQAAHVQACDEAVALGGLAAQDSYLRWERILAAARATGAQAVHPGYGFLSENEDFARACAEAGLVFIGPPPAAIAAMGSKAAAKALMSQAGVPLVPGYHGDDNDPALLAREAERIGYPVLIKASAGGGGRGMRRVDRAEDFAAALASCQREAQASFGNAHVLVERYVTRPRHIEIQVFADAHGHCIHLGERDCSVQRRHQKVLEESPAPGLSAERRAEMGAAAVAAAQAVGYVGAGTVEFIAEPTTDGDIRFYFMEMNTRLQVEHPVTEAVTGFDLVEWQLRVASGEPLAITQDRVTLTGHAIEARICAENPDAGFLPATGTLGVLRWPEHVAFRRNADMERFHEPAPVRVDAGVRQGDAISPHYDSMVAKLIVWGEDRAQALARLDAALRDTHILGLQTNVTFLRRVAASASFTGADLDTALIERERAVLFEQPGLPLSWAAAGVIAWALAREAGQEGADPWSRRDGWRLHGGAQRRFDLLERAATPVHHTVTLLRHHRGTLGLRLGSGAPGSSAAGADQVLRWRGLGDDRFEVQLDDTRQVLCVHALGQQRAVFSATGSLVLEDFDPIAHAADGATEGGRLTAPMPGKVIALLAKAGQTVEAGQPLAVMEAMKMEHTLCAPRAGTVAELLYAVGDQVGEGAELLRLAEA</sequence>
<dbReference type="InterPro" id="IPR005479">
    <property type="entry name" value="CPAse_ATP-bd"/>
</dbReference>
<accession>A0A7C9PEZ3</accession>
<dbReference type="Pfam" id="PF02785">
    <property type="entry name" value="Biotin_carb_C"/>
    <property type="match status" value="1"/>
</dbReference>
<dbReference type="PROSITE" id="PS00866">
    <property type="entry name" value="CPSASE_1"/>
    <property type="match status" value="1"/>
</dbReference>
<dbReference type="FunFam" id="3.30.1490.20:FF:000003">
    <property type="entry name" value="acetyl-CoA carboxylase isoform X1"/>
    <property type="match status" value="1"/>
</dbReference>
<dbReference type="InterPro" id="IPR011053">
    <property type="entry name" value="Single_hybrid_motif"/>
</dbReference>
<dbReference type="InterPro" id="IPR048429">
    <property type="entry name" value="MCC_alpha_BT"/>
</dbReference>
<dbReference type="InterPro" id="IPR001882">
    <property type="entry name" value="Biotin_BS"/>
</dbReference>
<dbReference type="FunFam" id="3.30.470.20:FF:000028">
    <property type="entry name" value="Methylcrotonoyl-CoA carboxylase subunit alpha, mitochondrial"/>
    <property type="match status" value="1"/>
</dbReference>
<dbReference type="GO" id="GO:0016874">
    <property type="term" value="F:ligase activity"/>
    <property type="evidence" value="ECO:0007669"/>
    <property type="project" value="UniProtKB-KW"/>
</dbReference>
<feature type="domain" description="Biotin carboxylation" evidence="10">
    <location>
        <begin position="1"/>
        <end position="465"/>
    </location>
</feature>
<comment type="caution">
    <text evidence="11">The sequence shown here is derived from an EMBL/GenBank/DDBJ whole genome shotgun (WGS) entry which is preliminary data.</text>
</comment>
<keyword evidence="12" id="KW-1185">Reference proteome</keyword>
<dbReference type="GO" id="GO:0005524">
    <property type="term" value="F:ATP binding"/>
    <property type="evidence" value="ECO:0007669"/>
    <property type="project" value="UniProtKB-UniRule"/>
</dbReference>
<dbReference type="PANTHER" id="PTHR18866">
    <property type="entry name" value="CARBOXYLASE:PYRUVATE/ACETYL-COA/PROPIONYL-COA CARBOXYLASE"/>
    <property type="match status" value="1"/>
</dbReference>
<dbReference type="PROSITE" id="PS00188">
    <property type="entry name" value="BIOTIN"/>
    <property type="match status" value="1"/>
</dbReference>
<name>A0A7C9PEZ3_9BURK</name>
<dbReference type="InterPro" id="IPR011054">
    <property type="entry name" value="Rudment_hybrid_motif"/>
</dbReference>
<evidence type="ECO:0000259" key="9">
    <source>
        <dbReference type="PROSITE" id="PS50975"/>
    </source>
</evidence>
<keyword evidence="2" id="KW-0436">Ligase</keyword>
<dbReference type="InterPro" id="IPR005482">
    <property type="entry name" value="Biotin_COase_C"/>
</dbReference>
<dbReference type="Pfam" id="PF02786">
    <property type="entry name" value="CPSase_L_D2"/>
    <property type="match status" value="1"/>
</dbReference>
<dbReference type="InterPro" id="IPR000089">
    <property type="entry name" value="Biotin_lipoyl"/>
</dbReference>
<dbReference type="FunFam" id="2.40.50.100:FF:000003">
    <property type="entry name" value="Acetyl-CoA carboxylase biotin carboxyl carrier protein"/>
    <property type="match status" value="1"/>
</dbReference>
<proteinExistence type="predicted"/>
<dbReference type="InterPro" id="IPR016185">
    <property type="entry name" value="PreATP-grasp_dom_sf"/>
</dbReference>
<dbReference type="RefSeq" id="WP_163456073.1">
    <property type="nucleotide sequence ID" value="NZ_JAAGOH010000002.1"/>
</dbReference>
<dbReference type="GO" id="GO:0046872">
    <property type="term" value="F:metal ion binding"/>
    <property type="evidence" value="ECO:0007669"/>
    <property type="project" value="InterPro"/>
</dbReference>
<comment type="cofactor">
    <cofactor evidence="1">
        <name>biotin</name>
        <dbReference type="ChEBI" id="CHEBI:57586"/>
    </cofactor>
</comment>
<feature type="domain" description="ATP-grasp" evidence="9">
    <location>
        <begin position="120"/>
        <end position="321"/>
    </location>
</feature>
<dbReference type="PROSITE" id="PS00867">
    <property type="entry name" value="CPSASE_2"/>
    <property type="match status" value="1"/>
</dbReference>
<dbReference type="InterPro" id="IPR050856">
    <property type="entry name" value="Biotin_carboxylase_complex"/>
</dbReference>
<dbReference type="PROSITE" id="PS50979">
    <property type="entry name" value="BC"/>
    <property type="match status" value="1"/>
</dbReference>
<evidence type="ECO:0000313" key="12">
    <source>
        <dbReference type="Proteomes" id="UP000484255"/>
    </source>
</evidence>
<dbReference type="Gene3D" id="2.40.50.100">
    <property type="match status" value="1"/>
</dbReference>
<dbReference type="AlphaFoldDB" id="A0A7C9PEZ3"/>
<dbReference type="Pfam" id="PF21139">
    <property type="entry name" value="BT_MCC_alpha"/>
    <property type="match status" value="1"/>
</dbReference>
<dbReference type="PANTHER" id="PTHR18866:SF33">
    <property type="entry name" value="METHYLCROTONOYL-COA CARBOXYLASE SUBUNIT ALPHA, MITOCHONDRIAL-RELATED"/>
    <property type="match status" value="1"/>
</dbReference>
<dbReference type="Pfam" id="PF00364">
    <property type="entry name" value="Biotin_lipoyl"/>
    <property type="match status" value="1"/>
</dbReference>
<dbReference type="Proteomes" id="UP000484255">
    <property type="component" value="Unassembled WGS sequence"/>
</dbReference>
<dbReference type="SUPFAM" id="SSF51230">
    <property type="entry name" value="Single hybrid motif"/>
    <property type="match status" value="1"/>
</dbReference>
<dbReference type="Gene3D" id="3.30.470.20">
    <property type="entry name" value="ATP-grasp fold, B domain"/>
    <property type="match status" value="1"/>
</dbReference>
<dbReference type="SUPFAM" id="SSF52440">
    <property type="entry name" value="PreATP-grasp domain"/>
    <property type="match status" value="1"/>
</dbReference>
<keyword evidence="6" id="KW-0092">Biotin</keyword>
<dbReference type="Pfam" id="PF00289">
    <property type="entry name" value="Biotin_carb_N"/>
    <property type="match status" value="1"/>
</dbReference>
<dbReference type="InterPro" id="IPR011761">
    <property type="entry name" value="ATP-grasp"/>
</dbReference>
<dbReference type="CDD" id="cd06850">
    <property type="entry name" value="biotinyl_domain"/>
    <property type="match status" value="1"/>
</dbReference>
<keyword evidence="4 7" id="KW-0067">ATP-binding</keyword>
<reference evidence="11 12" key="1">
    <citation type="submission" date="2020-02" db="EMBL/GenBank/DDBJ databases">
        <title>Ideonella bacterium strain TBM-1.</title>
        <authorList>
            <person name="Chen W.-M."/>
        </authorList>
    </citation>
    <scope>NUCLEOTIDE SEQUENCE [LARGE SCALE GENOMIC DNA]</scope>
    <source>
        <strain evidence="11 12">TBM-1</strain>
    </source>
</reference>
<evidence type="ECO:0000256" key="3">
    <source>
        <dbReference type="ARBA" id="ARBA00022741"/>
    </source>
</evidence>
<evidence type="ECO:0000259" key="10">
    <source>
        <dbReference type="PROSITE" id="PS50979"/>
    </source>
</evidence>
<keyword evidence="3 7" id="KW-0547">Nucleotide-binding</keyword>
<protein>
    <submittedName>
        <fullName evidence="11">3-methylcrotonyl-CoA carboxylase</fullName>
    </submittedName>
</protein>
<dbReference type="InterPro" id="IPR005481">
    <property type="entry name" value="BC-like_N"/>
</dbReference>
<dbReference type="SUPFAM" id="SSF56059">
    <property type="entry name" value="Glutathione synthetase ATP-binding domain-like"/>
    <property type="match status" value="1"/>
</dbReference>
<dbReference type="FunFam" id="3.40.50.20:FF:000010">
    <property type="entry name" value="Propionyl-CoA carboxylase subunit alpha"/>
    <property type="match status" value="1"/>
</dbReference>
<dbReference type="SUPFAM" id="SSF51246">
    <property type="entry name" value="Rudiment single hybrid motif"/>
    <property type="match status" value="1"/>
</dbReference>
<organism evidence="11 12">
    <name type="scientific">Ideonella livida</name>
    <dbReference type="NCBI Taxonomy" id="2707176"/>
    <lineage>
        <taxon>Bacteria</taxon>
        <taxon>Pseudomonadati</taxon>
        <taxon>Pseudomonadota</taxon>
        <taxon>Betaproteobacteria</taxon>
        <taxon>Burkholderiales</taxon>
        <taxon>Sphaerotilaceae</taxon>
        <taxon>Ideonella</taxon>
    </lineage>
</organism>
<dbReference type="EMBL" id="JAAGOH010000002">
    <property type="protein sequence ID" value="NDY90237.1"/>
    <property type="molecule type" value="Genomic_DNA"/>
</dbReference>
<evidence type="ECO:0000256" key="1">
    <source>
        <dbReference type="ARBA" id="ARBA00001953"/>
    </source>
</evidence>
<evidence type="ECO:0000256" key="6">
    <source>
        <dbReference type="ARBA" id="ARBA00023267"/>
    </source>
</evidence>
<dbReference type="PROSITE" id="PS50968">
    <property type="entry name" value="BIOTINYL_LIPOYL"/>
    <property type="match status" value="1"/>
</dbReference>
<evidence type="ECO:0000313" key="11">
    <source>
        <dbReference type="EMBL" id="NDY90237.1"/>
    </source>
</evidence>
<gene>
    <name evidence="11" type="ORF">G3A44_03405</name>
</gene>
<evidence type="ECO:0000256" key="4">
    <source>
        <dbReference type="ARBA" id="ARBA00022840"/>
    </source>
</evidence>
<evidence type="ECO:0000256" key="7">
    <source>
        <dbReference type="PROSITE-ProRule" id="PRU00409"/>
    </source>
</evidence>